<feature type="region of interest" description="Disordered" evidence="1">
    <location>
        <begin position="67"/>
        <end position="425"/>
    </location>
</feature>
<proteinExistence type="predicted"/>
<keyword evidence="3" id="KW-1185">Reference proteome</keyword>
<dbReference type="EMBL" id="ACPB03015096">
    <property type="status" value="NOT_ANNOTATED_CDS"/>
    <property type="molecule type" value="Genomic_DNA"/>
</dbReference>
<feature type="compositionally biased region" description="Pro residues" evidence="1">
    <location>
        <begin position="116"/>
        <end position="126"/>
    </location>
</feature>
<feature type="compositionally biased region" description="Polar residues" evidence="1">
    <location>
        <begin position="241"/>
        <end position="251"/>
    </location>
</feature>
<dbReference type="InParanoid" id="T1HN68"/>
<feature type="compositionally biased region" description="Pro residues" evidence="1">
    <location>
        <begin position="284"/>
        <end position="294"/>
    </location>
</feature>
<organism evidence="2 3">
    <name type="scientific">Rhodnius prolixus</name>
    <name type="common">Triatomid bug</name>
    <dbReference type="NCBI Taxonomy" id="13249"/>
    <lineage>
        <taxon>Eukaryota</taxon>
        <taxon>Metazoa</taxon>
        <taxon>Ecdysozoa</taxon>
        <taxon>Arthropoda</taxon>
        <taxon>Hexapoda</taxon>
        <taxon>Insecta</taxon>
        <taxon>Pterygota</taxon>
        <taxon>Neoptera</taxon>
        <taxon>Paraneoptera</taxon>
        <taxon>Hemiptera</taxon>
        <taxon>Heteroptera</taxon>
        <taxon>Panheteroptera</taxon>
        <taxon>Cimicomorpha</taxon>
        <taxon>Reduviidae</taxon>
        <taxon>Triatominae</taxon>
        <taxon>Rhodnius</taxon>
    </lineage>
</organism>
<reference evidence="2" key="1">
    <citation type="submission" date="2015-05" db="UniProtKB">
        <authorList>
            <consortium name="EnsemblMetazoa"/>
        </authorList>
    </citation>
    <scope>IDENTIFICATION</scope>
</reference>
<name>T1HN68_RHOPR</name>
<feature type="compositionally biased region" description="Polar residues" evidence="1">
    <location>
        <begin position="382"/>
        <end position="410"/>
    </location>
</feature>
<evidence type="ECO:0000313" key="2">
    <source>
        <dbReference type="EnsemblMetazoa" id="RPRC005492-PA"/>
    </source>
</evidence>
<dbReference type="AlphaFoldDB" id="T1HN68"/>
<dbReference type="VEuPathDB" id="VectorBase:RPRC005492"/>
<sequence length="425" mass="46800">DAISTCHCDPAKRDGPELPTKIERLIQVTYELESELEETSKVPGPSEEQILEETPKMKCLCKEGAHADAAKKLPEQVVQSPTPNYEKDKPEKKIISPRPAMQEVRTPVQTPQKPSQYPPQGSPSPPKSAITTSPNQTKSKQTKDKPEQQIISPRPAMQEVRTPGQTPQKPSQYPPQGSPSPPKSAITTSPNQTKSKRTKDKPEQKIISPQPAKQEVRTPVQTPQKTSPCPPLGRPSPPKSAFTTSPNQTKSMRTKDKPEQKIISPQPAKQEVRTPVQTPQKTSPCPPLGRPSPPKSAFTTSPNQTKSMRTKDKPEQKIISPQPAKQEVRTPVQTPQKPSSYPPQGSPSTSESAFIASPNRTESKQTITRSDNLTDYRRLDGTLSTTTEDEQSFQYPQTRPGTPQFSSPETPQAGDRTFIGTPQQT</sequence>
<feature type="compositionally biased region" description="Pro residues" evidence="1">
    <location>
        <begin position="172"/>
        <end position="182"/>
    </location>
</feature>
<feature type="compositionally biased region" description="Polar residues" evidence="1">
    <location>
        <begin position="297"/>
        <end position="307"/>
    </location>
</feature>
<evidence type="ECO:0000256" key="1">
    <source>
        <dbReference type="SAM" id="MobiDB-lite"/>
    </source>
</evidence>
<feature type="compositionally biased region" description="Polar residues" evidence="1">
    <location>
        <begin position="346"/>
        <end position="371"/>
    </location>
</feature>
<dbReference type="Proteomes" id="UP000015103">
    <property type="component" value="Unassembled WGS sequence"/>
</dbReference>
<feature type="compositionally biased region" description="Pro residues" evidence="1">
    <location>
        <begin position="228"/>
        <end position="238"/>
    </location>
</feature>
<feature type="compositionally biased region" description="Basic and acidic residues" evidence="1">
    <location>
        <begin position="85"/>
        <end position="94"/>
    </location>
</feature>
<feature type="compositionally biased region" description="Polar residues" evidence="1">
    <location>
        <begin position="129"/>
        <end position="139"/>
    </location>
</feature>
<accession>T1HN68</accession>
<dbReference type="HOGENOM" id="CLU_646532_0_0_1"/>
<dbReference type="EnsemblMetazoa" id="RPRC005492-RA">
    <property type="protein sequence ID" value="RPRC005492-PA"/>
    <property type="gene ID" value="RPRC005492"/>
</dbReference>
<evidence type="ECO:0000313" key="3">
    <source>
        <dbReference type="Proteomes" id="UP000015103"/>
    </source>
</evidence>
<protein>
    <submittedName>
        <fullName evidence="2">Uncharacterized protein</fullName>
    </submittedName>
</protein>
<dbReference type="OMA" id="CEMVFLY"/>